<evidence type="ECO:0000313" key="3">
    <source>
        <dbReference type="Proteomes" id="UP000198727"/>
    </source>
</evidence>
<feature type="compositionally biased region" description="Basic residues" evidence="1">
    <location>
        <begin position="129"/>
        <end position="149"/>
    </location>
</feature>
<keyword evidence="3" id="KW-1185">Reference proteome</keyword>
<proteinExistence type="predicted"/>
<reference evidence="3" key="1">
    <citation type="submission" date="2016-10" db="EMBL/GenBank/DDBJ databases">
        <authorList>
            <person name="Varghese N."/>
            <person name="Submissions S."/>
        </authorList>
    </citation>
    <scope>NUCLEOTIDE SEQUENCE [LARGE SCALE GENOMIC DNA]</scope>
    <source>
        <strain evidence="3">CGMCC 4.5579</strain>
    </source>
</reference>
<evidence type="ECO:0000256" key="1">
    <source>
        <dbReference type="SAM" id="MobiDB-lite"/>
    </source>
</evidence>
<dbReference type="OrthoDB" id="273614at2"/>
<gene>
    <name evidence="2" type="ORF">SAMN05421810_102136</name>
</gene>
<dbReference type="EMBL" id="FOWW01000002">
    <property type="protein sequence ID" value="SFP28676.1"/>
    <property type="molecule type" value="Genomic_DNA"/>
</dbReference>
<sequence length="214" mass="23143">MNPWTIRVAPMDDPDAVAVLHLLAALLPHRRSVDARRSSRGGRYFVDVASSYDGRSATAAEVDAALAEDPSDDLVLPTGLFLLGHHPGTVPGDHDGPGGGEVRGRVGVRVRGAGATELTRMYVEPAARGIRRRPGTAPGGRRRRPRARRQGGAPGTPDPSRILWPHSSRLRSSLAGARSMLGGRRTALYIRHGYVEIPAYSHAPYAEHWYEKAL</sequence>
<protein>
    <recommendedName>
        <fullName evidence="4">N-acetyltransferase domain-containing protein</fullName>
    </recommendedName>
</protein>
<organism evidence="2 3">
    <name type="scientific">Amycolatopsis arida</name>
    <dbReference type="NCBI Taxonomy" id="587909"/>
    <lineage>
        <taxon>Bacteria</taxon>
        <taxon>Bacillati</taxon>
        <taxon>Actinomycetota</taxon>
        <taxon>Actinomycetes</taxon>
        <taxon>Pseudonocardiales</taxon>
        <taxon>Pseudonocardiaceae</taxon>
        <taxon>Amycolatopsis</taxon>
    </lineage>
</organism>
<dbReference type="AlphaFoldDB" id="A0A1I5P5B7"/>
<dbReference type="STRING" id="587909.SAMN05421810_102136"/>
<dbReference type="Proteomes" id="UP000198727">
    <property type="component" value="Unassembled WGS sequence"/>
</dbReference>
<feature type="region of interest" description="Disordered" evidence="1">
    <location>
        <begin position="125"/>
        <end position="164"/>
    </location>
</feature>
<evidence type="ECO:0008006" key="4">
    <source>
        <dbReference type="Google" id="ProtNLM"/>
    </source>
</evidence>
<accession>A0A1I5P5B7</accession>
<dbReference type="RefSeq" id="WP_092528792.1">
    <property type="nucleotide sequence ID" value="NZ_FOWW01000002.1"/>
</dbReference>
<evidence type="ECO:0000313" key="2">
    <source>
        <dbReference type="EMBL" id="SFP28676.1"/>
    </source>
</evidence>
<name>A0A1I5P5B7_9PSEU</name>